<dbReference type="PANTHER" id="PTHR31511">
    <property type="entry name" value="PROTEIN CBG23764"/>
    <property type="match status" value="1"/>
</dbReference>
<protein>
    <submittedName>
        <fullName evidence="1">C2H2-type domain-containing protein</fullName>
    </submittedName>
</protein>
<reference evidence="1" key="1">
    <citation type="submission" date="2020-08" db="EMBL/GenBank/DDBJ databases">
        <title>Multicomponent nature underlies the extraordinary mechanical properties of spider dragline silk.</title>
        <authorList>
            <person name="Kono N."/>
            <person name="Nakamura H."/>
            <person name="Mori M."/>
            <person name="Yoshida Y."/>
            <person name="Ohtoshi R."/>
            <person name="Malay A.D."/>
            <person name="Moran D.A.P."/>
            <person name="Tomita M."/>
            <person name="Numata K."/>
            <person name="Arakawa K."/>
        </authorList>
    </citation>
    <scope>NUCLEOTIDE SEQUENCE</scope>
</reference>
<dbReference type="AlphaFoldDB" id="A0A8X6T6M3"/>
<dbReference type="SUPFAM" id="SSF54060">
    <property type="entry name" value="His-Me finger endonucleases"/>
    <property type="match status" value="1"/>
</dbReference>
<gene>
    <name evidence="1" type="primary">AVEN_87773_1</name>
    <name evidence="1" type="ORF">NPIL_656481</name>
</gene>
<dbReference type="EMBL" id="BMAW01050937">
    <property type="protein sequence ID" value="GFS77694.1"/>
    <property type="molecule type" value="Genomic_DNA"/>
</dbReference>
<organism evidence="1 2">
    <name type="scientific">Nephila pilipes</name>
    <name type="common">Giant wood spider</name>
    <name type="synonym">Nephila maculata</name>
    <dbReference type="NCBI Taxonomy" id="299642"/>
    <lineage>
        <taxon>Eukaryota</taxon>
        <taxon>Metazoa</taxon>
        <taxon>Ecdysozoa</taxon>
        <taxon>Arthropoda</taxon>
        <taxon>Chelicerata</taxon>
        <taxon>Arachnida</taxon>
        <taxon>Araneae</taxon>
        <taxon>Araneomorphae</taxon>
        <taxon>Entelegynae</taxon>
        <taxon>Araneoidea</taxon>
        <taxon>Nephilidae</taxon>
        <taxon>Nephila</taxon>
    </lineage>
</organism>
<evidence type="ECO:0000313" key="2">
    <source>
        <dbReference type="Proteomes" id="UP000887013"/>
    </source>
</evidence>
<dbReference type="Proteomes" id="UP000887013">
    <property type="component" value="Unassembled WGS sequence"/>
</dbReference>
<accession>A0A8X6T6M3</accession>
<dbReference type="InterPro" id="IPR044925">
    <property type="entry name" value="His-Me_finger_sf"/>
</dbReference>
<comment type="caution">
    <text evidence="1">The sequence shown here is derived from an EMBL/GenBank/DDBJ whole genome shotgun (WGS) entry which is preliminary data.</text>
</comment>
<sequence>MFFHKFCIYADIESLTEKVFSAEPSNDKSFSLQTEIHKPVAYSVLLIDDNKNIVYHKFYCGLDVISNLVLSLQNISKAVLKFMERNVPINENEIISQNKCHLCGKFFSKGNVSVRNHDHFTGKLLGKASQGCNLNYKVTQFLPVIMHNLSGYDSHLILKEISSDLAKRMKIIPVNSQKLP</sequence>
<proteinExistence type="predicted"/>
<dbReference type="PANTHER" id="PTHR31511:SF12">
    <property type="entry name" value="RHO TERMINATION FACTOR N-TERMINAL DOMAIN-CONTAINING PROTEIN"/>
    <property type="match status" value="1"/>
</dbReference>
<name>A0A8X6T6M3_NEPPI</name>
<evidence type="ECO:0000313" key="1">
    <source>
        <dbReference type="EMBL" id="GFS77694.1"/>
    </source>
</evidence>
<keyword evidence="2" id="KW-1185">Reference proteome</keyword>
<dbReference type="OrthoDB" id="6433996at2759"/>